<accession>A0A127VIM9</accession>
<reference evidence="2 3" key="1">
    <citation type="submission" date="2016-03" db="EMBL/GenBank/DDBJ databases">
        <title>Complete genome sequence of Pedobacter cryoconitis PAMC 27485.</title>
        <authorList>
            <person name="Lee J."/>
            <person name="Kim O.-S."/>
        </authorList>
    </citation>
    <scope>NUCLEOTIDE SEQUENCE [LARGE SCALE GENOMIC DNA]</scope>
    <source>
        <strain evidence="2 3">PAMC 27485</strain>
    </source>
</reference>
<dbReference type="PATRIC" id="fig|188932.3.peg.4360"/>
<evidence type="ECO:0000313" key="2">
    <source>
        <dbReference type="EMBL" id="AMQ01051.1"/>
    </source>
</evidence>
<feature type="signal peptide" evidence="1">
    <location>
        <begin position="1"/>
        <end position="20"/>
    </location>
</feature>
<gene>
    <name evidence="2" type="ORF">AY601_4202</name>
</gene>
<organism evidence="2 3">
    <name type="scientific">Pedobacter cryoconitis</name>
    <dbReference type="NCBI Taxonomy" id="188932"/>
    <lineage>
        <taxon>Bacteria</taxon>
        <taxon>Pseudomonadati</taxon>
        <taxon>Bacteroidota</taxon>
        <taxon>Sphingobacteriia</taxon>
        <taxon>Sphingobacteriales</taxon>
        <taxon>Sphingobacteriaceae</taxon>
        <taxon>Pedobacter</taxon>
    </lineage>
</organism>
<evidence type="ECO:0000313" key="3">
    <source>
        <dbReference type="Proteomes" id="UP000071561"/>
    </source>
</evidence>
<dbReference type="KEGG" id="pcm:AY601_4202"/>
<dbReference type="EMBL" id="CP014504">
    <property type="protein sequence ID" value="AMQ01051.1"/>
    <property type="molecule type" value="Genomic_DNA"/>
</dbReference>
<evidence type="ECO:0008006" key="4">
    <source>
        <dbReference type="Google" id="ProtNLM"/>
    </source>
</evidence>
<dbReference type="OrthoDB" id="754335at2"/>
<proteinExistence type="predicted"/>
<sequence precursor="true">MNKFAYFILLLLAVSAGCNQESGAGKNGSETAKNNGTRAQNDTSLAAKRILMIAELKKMQQAFIAKDVNQIEKYFDFPLADSTMSMFDVNEEFDQVRKGNGGIISRALFIKNFNDIYDYFQMGGFNDLFKAVNIAELKDKTRLENESHVEDEGCYSFYVVQVDGDTVSLQYGTNSDPKYREAHPDQEEVCGESAQQWTFKLEGGRLRFIKETTAG</sequence>
<evidence type="ECO:0000256" key="1">
    <source>
        <dbReference type="SAM" id="SignalP"/>
    </source>
</evidence>
<keyword evidence="3" id="KW-1185">Reference proteome</keyword>
<dbReference type="RefSeq" id="WP_068404696.1">
    <property type="nucleotide sequence ID" value="NZ_CP014504.1"/>
</dbReference>
<dbReference type="PROSITE" id="PS51257">
    <property type="entry name" value="PROKAR_LIPOPROTEIN"/>
    <property type="match status" value="1"/>
</dbReference>
<dbReference type="Proteomes" id="UP000071561">
    <property type="component" value="Chromosome"/>
</dbReference>
<dbReference type="AlphaFoldDB" id="A0A127VIM9"/>
<keyword evidence="1" id="KW-0732">Signal</keyword>
<feature type="chain" id="PRO_5007280694" description="Lipoprotein" evidence="1">
    <location>
        <begin position="21"/>
        <end position="215"/>
    </location>
</feature>
<name>A0A127VIM9_9SPHI</name>
<protein>
    <recommendedName>
        <fullName evidence="4">Lipoprotein</fullName>
    </recommendedName>
</protein>